<evidence type="ECO:0000256" key="1">
    <source>
        <dbReference type="SAM" id="Phobius"/>
    </source>
</evidence>
<dbReference type="InterPro" id="IPR012038">
    <property type="entry name" value="UCP009471"/>
</dbReference>
<keyword evidence="1" id="KW-0472">Membrane</keyword>
<dbReference type="Proteomes" id="UP001201217">
    <property type="component" value="Unassembled WGS sequence"/>
</dbReference>
<organism evidence="3 4">
    <name type="scientific">Maritalea mediterranea</name>
    <dbReference type="NCBI Taxonomy" id="2909667"/>
    <lineage>
        <taxon>Bacteria</taxon>
        <taxon>Pseudomonadati</taxon>
        <taxon>Pseudomonadota</taxon>
        <taxon>Alphaproteobacteria</taxon>
        <taxon>Hyphomicrobiales</taxon>
        <taxon>Devosiaceae</taxon>
        <taxon>Maritalea</taxon>
    </lineage>
</organism>
<gene>
    <name evidence="3" type="ORF">L1I42_05420</name>
</gene>
<proteinExistence type="predicted"/>
<feature type="transmembrane region" description="Helical" evidence="1">
    <location>
        <begin position="6"/>
        <end position="26"/>
    </location>
</feature>
<name>A0ABS9E4Y1_9HYPH</name>
<evidence type="ECO:0000313" key="4">
    <source>
        <dbReference type="Proteomes" id="UP001201217"/>
    </source>
</evidence>
<dbReference type="InterPro" id="IPR037049">
    <property type="entry name" value="DUF1214_C_sf"/>
</dbReference>
<dbReference type="InterPro" id="IPR010621">
    <property type="entry name" value="DUF1214"/>
</dbReference>
<keyword evidence="4" id="KW-1185">Reference proteome</keyword>
<dbReference type="Gene3D" id="2.60.120.600">
    <property type="entry name" value="Domain of unknown function DUF1214, C-terminal domain"/>
    <property type="match status" value="1"/>
</dbReference>
<feature type="domain" description="DUF1214" evidence="2">
    <location>
        <begin position="72"/>
        <end position="165"/>
    </location>
</feature>
<accession>A0ABS9E4Y1</accession>
<evidence type="ECO:0000259" key="2">
    <source>
        <dbReference type="Pfam" id="PF06742"/>
    </source>
</evidence>
<reference evidence="3 4" key="1">
    <citation type="submission" date="2022-01" db="EMBL/GenBank/DDBJ databases">
        <title>Maritalea mediterranea sp. nov., isolated from marine plastic residues from the Malva-rosa beach (Valencia, Spain).</title>
        <authorList>
            <person name="Vidal-Verdu A."/>
            <person name="Molina-Menor E."/>
            <person name="Pascual J."/>
            <person name="Pereto J."/>
            <person name="Porcar M."/>
        </authorList>
    </citation>
    <scope>NUCLEOTIDE SEQUENCE [LARGE SCALE GENOMIC DNA]</scope>
    <source>
        <strain evidence="3 4">P4.10X</strain>
    </source>
</reference>
<dbReference type="EMBL" id="JAKGTI010000001">
    <property type="protein sequence ID" value="MCF4097924.1"/>
    <property type="molecule type" value="Genomic_DNA"/>
</dbReference>
<dbReference type="PIRSF" id="PIRSF009471">
    <property type="entry name" value="UCP009471"/>
    <property type="match status" value="1"/>
</dbReference>
<dbReference type="Pfam" id="PF06742">
    <property type="entry name" value="DUF1214"/>
    <property type="match status" value="1"/>
</dbReference>
<protein>
    <submittedName>
        <fullName evidence="3">DUF1214 domain-containing protein</fullName>
    </submittedName>
</protein>
<evidence type="ECO:0000313" key="3">
    <source>
        <dbReference type="EMBL" id="MCF4097924.1"/>
    </source>
</evidence>
<comment type="caution">
    <text evidence="3">The sequence shown here is derived from an EMBL/GenBank/DDBJ whole genome shotgun (WGS) entry which is preliminary data.</text>
</comment>
<dbReference type="SUPFAM" id="SSF160935">
    <property type="entry name" value="VPA0735-like"/>
    <property type="match status" value="1"/>
</dbReference>
<dbReference type="RefSeq" id="WP_236113466.1">
    <property type="nucleotide sequence ID" value="NZ_JAKGTI010000001.1"/>
</dbReference>
<sequence length="185" mass="20662">MKQLFYPLIVVVTALVVGFGLSYYSLEDGRELTATHYGVWSGWPELGTAQIDPYSRAHLARQGMLPLGKGEGVRFAARKDAEDNWLRGDCRYTMQGHMPNHALWTVQVRNPVTRQVYGHVESGQMLFGPNGEIDLTIAPQVQPGNWLNTDGLERIELLLTLYDTNAFSKLGSEEIALPQLVKEAC</sequence>
<keyword evidence="1" id="KW-0812">Transmembrane</keyword>
<keyword evidence="1" id="KW-1133">Transmembrane helix</keyword>